<dbReference type="PANTHER" id="PTHR48022:SF75">
    <property type="entry name" value="GALACTOSE TRANSPORTER-RELATED"/>
    <property type="match status" value="1"/>
</dbReference>
<keyword evidence="4 13" id="KW-0762">Sugar transport</keyword>
<dbReference type="AlphaFoldDB" id="R9AE61"/>
<dbReference type="InterPro" id="IPR005828">
    <property type="entry name" value="MFS_sugar_transport-like"/>
</dbReference>
<evidence type="ECO:0000256" key="10">
    <source>
        <dbReference type="SAM" id="MobiDB-lite"/>
    </source>
</evidence>
<evidence type="ECO:0000256" key="2">
    <source>
        <dbReference type="ARBA" id="ARBA00010992"/>
    </source>
</evidence>
<keyword evidence="14" id="KW-1185">Reference proteome</keyword>
<dbReference type="PROSITE" id="PS00217">
    <property type="entry name" value="SUGAR_TRANSPORT_2"/>
    <property type="match status" value="1"/>
</dbReference>
<dbReference type="GO" id="GO:0005886">
    <property type="term" value="C:plasma membrane"/>
    <property type="evidence" value="ECO:0007669"/>
    <property type="project" value="TreeGrafter"/>
</dbReference>
<evidence type="ECO:0000256" key="11">
    <source>
        <dbReference type="SAM" id="Phobius"/>
    </source>
</evidence>
<evidence type="ECO:0000256" key="8">
    <source>
        <dbReference type="ARBA" id="ARBA00049119"/>
    </source>
</evidence>
<feature type="transmembrane region" description="Helical" evidence="11">
    <location>
        <begin position="128"/>
        <end position="150"/>
    </location>
</feature>
<evidence type="ECO:0000256" key="1">
    <source>
        <dbReference type="ARBA" id="ARBA00004141"/>
    </source>
</evidence>
<feature type="transmembrane region" description="Helical" evidence="11">
    <location>
        <begin position="434"/>
        <end position="455"/>
    </location>
</feature>
<sequence length="570" mass="63913">MFNFKVHGQPLGLVTIFIAALSSVGGMVFGYDIGMISDMLLMRDFLERFSDIQEGCDANGMNCETYEFSRVREGLIVGLLSIGTFGGALLGAPLADFLGRRWAMTIECIVVSIGFLVQITTFEVWQQFAVGRLIAGLGVGALSAAVPMYMSECVVASFRGTAVACYQLAITFGMLLAYCFCYGTRQLDSDASWRIIVGLGYALTFTLGFQVESPRWLMKNDRTDDARNALERIRGIKTDYDRAVVEHDYREIETNINMERENDAPFWQSWIECFVGSPGSKKLAYRTFLGMMMQSLQQLTGANYFFYYGATIFQSVGIEDSYITQIIMGVVNFVCVFFSLYVLEHYGRRRPLYIGGLWQIVSESNCILLTAIKIWLLIFASVGVCRPPSEYEGMGDLMIVSACLFIASYATTWGPACWIVTGETFPTRTRARQASLATASNWTWNFLISFFSPFITGDIGFAYGYIFAGCNLFASVFVFFFLYETAGLSLENVDIMYSTKGLTAWASEKWVPPGYNSRRDVMEANKMDIYGNPENIEHSDNVDHSDKRFESDENSQASGHREYTSKKESA</sequence>
<dbReference type="Gene3D" id="1.20.1250.20">
    <property type="entry name" value="MFS general substrate transporter like domains"/>
    <property type="match status" value="1"/>
</dbReference>
<feature type="transmembrane region" description="Helical" evidence="11">
    <location>
        <begin position="398"/>
        <end position="422"/>
    </location>
</feature>
<dbReference type="CDD" id="cd17356">
    <property type="entry name" value="MFS_HXT"/>
    <property type="match status" value="1"/>
</dbReference>
<feature type="transmembrane region" description="Helical" evidence="11">
    <location>
        <begin position="322"/>
        <end position="343"/>
    </location>
</feature>
<feature type="region of interest" description="Disordered" evidence="10">
    <location>
        <begin position="532"/>
        <end position="570"/>
    </location>
</feature>
<dbReference type="PROSITE" id="PS50850">
    <property type="entry name" value="MFS"/>
    <property type="match status" value="1"/>
</dbReference>
<accession>R9AE61</accession>
<dbReference type="eggNOG" id="KOG0254">
    <property type="taxonomic scope" value="Eukaryota"/>
</dbReference>
<dbReference type="KEGG" id="wic:J056_000958"/>
<dbReference type="HOGENOM" id="CLU_001265_30_1_1"/>
<dbReference type="NCBIfam" id="TIGR00879">
    <property type="entry name" value="SP"/>
    <property type="match status" value="1"/>
</dbReference>
<dbReference type="OMA" id="WVPPGYI"/>
<dbReference type="PRINTS" id="PR00171">
    <property type="entry name" value="SUGRTRNSPORT"/>
</dbReference>
<keyword evidence="6 11" id="KW-1133">Transmembrane helix</keyword>
<organism evidence="13 14">
    <name type="scientific">Wallemia ichthyophaga (strain EXF-994 / CBS 113033)</name>
    <dbReference type="NCBI Taxonomy" id="1299270"/>
    <lineage>
        <taxon>Eukaryota</taxon>
        <taxon>Fungi</taxon>
        <taxon>Dikarya</taxon>
        <taxon>Basidiomycota</taxon>
        <taxon>Wallemiomycotina</taxon>
        <taxon>Wallemiomycetes</taxon>
        <taxon>Wallemiales</taxon>
        <taxon>Wallemiaceae</taxon>
        <taxon>Wallemia</taxon>
    </lineage>
</organism>
<dbReference type="InterPro" id="IPR005829">
    <property type="entry name" value="Sugar_transporter_CS"/>
</dbReference>
<dbReference type="GeneID" id="20373910"/>
<dbReference type="Pfam" id="PF00083">
    <property type="entry name" value="Sugar_tr"/>
    <property type="match status" value="1"/>
</dbReference>
<dbReference type="InterPro" id="IPR036259">
    <property type="entry name" value="MFS_trans_sf"/>
</dbReference>
<dbReference type="RefSeq" id="XP_009268861.1">
    <property type="nucleotide sequence ID" value="XM_009270586.1"/>
</dbReference>
<protein>
    <submittedName>
        <fullName evidence="13">High-affinity glucose transporter ght1</fullName>
    </submittedName>
</protein>
<dbReference type="SUPFAM" id="SSF103473">
    <property type="entry name" value="MFS general substrate transporter"/>
    <property type="match status" value="1"/>
</dbReference>
<dbReference type="InterPro" id="IPR003663">
    <property type="entry name" value="Sugar/inositol_transpt"/>
</dbReference>
<evidence type="ECO:0000313" key="14">
    <source>
        <dbReference type="Proteomes" id="UP000014064"/>
    </source>
</evidence>
<evidence type="ECO:0000256" key="9">
    <source>
        <dbReference type="RuleBase" id="RU003346"/>
    </source>
</evidence>
<proteinExistence type="inferred from homology"/>
<dbReference type="EMBL" id="KE007235">
    <property type="protein sequence ID" value="EOR00420.1"/>
    <property type="molecule type" value="Genomic_DNA"/>
</dbReference>
<comment type="similarity">
    <text evidence="2 9">Belongs to the major facilitator superfamily. Sugar transporter (TC 2.A.1.1) family.</text>
</comment>
<gene>
    <name evidence="13" type="ORF">J056_000958</name>
</gene>
<evidence type="ECO:0000256" key="3">
    <source>
        <dbReference type="ARBA" id="ARBA00022448"/>
    </source>
</evidence>
<dbReference type="Proteomes" id="UP000014064">
    <property type="component" value="Unassembled WGS sequence"/>
</dbReference>
<dbReference type="PROSITE" id="PS00216">
    <property type="entry name" value="SUGAR_TRANSPORT_1"/>
    <property type="match status" value="1"/>
</dbReference>
<comment type="catalytic activity">
    <reaction evidence="8">
        <text>myo-inositol(out) + H(+)(out) = myo-inositol(in) + H(+)(in)</text>
        <dbReference type="Rhea" id="RHEA:60364"/>
        <dbReference type="ChEBI" id="CHEBI:15378"/>
        <dbReference type="ChEBI" id="CHEBI:17268"/>
    </reaction>
</comment>
<dbReference type="PANTHER" id="PTHR48022">
    <property type="entry name" value="PLASTIDIC GLUCOSE TRANSPORTER 4"/>
    <property type="match status" value="1"/>
</dbReference>
<feature type="domain" description="Major facilitator superfamily (MFS) profile" evidence="12">
    <location>
        <begin position="18"/>
        <end position="486"/>
    </location>
</feature>
<feature type="transmembrane region" description="Helical" evidence="11">
    <location>
        <begin position="355"/>
        <end position="378"/>
    </location>
</feature>
<evidence type="ECO:0000256" key="7">
    <source>
        <dbReference type="ARBA" id="ARBA00023136"/>
    </source>
</evidence>
<keyword evidence="7 11" id="KW-0472">Membrane</keyword>
<keyword evidence="3 9" id="KW-0813">Transport</keyword>
<dbReference type="OrthoDB" id="5141738at2759"/>
<feature type="compositionally biased region" description="Basic and acidic residues" evidence="10">
    <location>
        <begin position="535"/>
        <end position="551"/>
    </location>
</feature>
<feature type="transmembrane region" description="Helical" evidence="11">
    <location>
        <begin position="75"/>
        <end position="95"/>
    </location>
</feature>
<evidence type="ECO:0000256" key="6">
    <source>
        <dbReference type="ARBA" id="ARBA00022989"/>
    </source>
</evidence>
<evidence type="ECO:0000259" key="12">
    <source>
        <dbReference type="PROSITE" id="PS50850"/>
    </source>
</evidence>
<dbReference type="InterPro" id="IPR050360">
    <property type="entry name" value="MFS_Sugar_Transporters"/>
</dbReference>
<dbReference type="GO" id="GO:0005351">
    <property type="term" value="F:carbohydrate:proton symporter activity"/>
    <property type="evidence" value="ECO:0007669"/>
    <property type="project" value="TreeGrafter"/>
</dbReference>
<name>R9AE61_WALI9</name>
<feature type="transmembrane region" description="Helical" evidence="11">
    <location>
        <begin position="162"/>
        <end position="185"/>
    </location>
</feature>
<feature type="transmembrane region" description="Helical" evidence="11">
    <location>
        <begin position="461"/>
        <end position="483"/>
    </location>
</feature>
<evidence type="ECO:0000256" key="4">
    <source>
        <dbReference type="ARBA" id="ARBA00022597"/>
    </source>
</evidence>
<evidence type="ECO:0000313" key="13">
    <source>
        <dbReference type="EMBL" id="EOR00420.1"/>
    </source>
</evidence>
<comment type="subcellular location">
    <subcellularLocation>
        <location evidence="1">Membrane</location>
        <topology evidence="1">Multi-pass membrane protein</topology>
    </subcellularLocation>
</comment>
<dbReference type="InterPro" id="IPR020846">
    <property type="entry name" value="MFS_dom"/>
</dbReference>
<feature type="compositionally biased region" description="Basic and acidic residues" evidence="10">
    <location>
        <begin position="559"/>
        <end position="570"/>
    </location>
</feature>
<reference evidence="14" key="1">
    <citation type="journal article" date="2013" name="BMC Genomics">
        <title>Genome and transcriptome sequencing of the halophilic fungus Wallemia ichthyophaga: haloadaptations present and absent.</title>
        <authorList>
            <person name="Zajc J."/>
            <person name="Liu Y."/>
            <person name="Dai W."/>
            <person name="Yang Z."/>
            <person name="Hu J."/>
            <person name="Gostincar C."/>
            <person name="Gunde-Cimerman N."/>
        </authorList>
    </citation>
    <scope>NUCLEOTIDE SEQUENCE [LARGE SCALE GENOMIC DNA]</scope>
    <source>
        <strain evidence="14">EXF-994 / CBS 113033</strain>
    </source>
</reference>
<keyword evidence="5 11" id="KW-0812">Transmembrane</keyword>
<evidence type="ECO:0000256" key="5">
    <source>
        <dbReference type="ARBA" id="ARBA00022692"/>
    </source>
</evidence>